<dbReference type="Pfam" id="PF08240">
    <property type="entry name" value="ADH_N"/>
    <property type="match status" value="1"/>
</dbReference>
<evidence type="ECO:0000313" key="9">
    <source>
        <dbReference type="Proteomes" id="UP000031368"/>
    </source>
</evidence>
<name>A0A0B4XI77_9HYPH</name>
<keyword evidence="9" id="KW-1185">Reference proteome</keyword>
<evidence type="ECO:0000256" key="5">
    <source>
        <dbReference type="ARBA" id="ARBA00023002"/>
    </source>
</evidence>
<evidence type="ECO:0000259" key="7">
    <source>
        <dbReference type="SMART" id="SM00829"/>
    </source>
</evidence>
<dbReference type="SUPFAM" id="SSF50129">
    <property type="entry name" value="GroES-like"/>
    <property type="match status" value="1"/>
</dbReference>
<keyword evidence="5" id="KW-0560">Oxidoreductase</keyword>
<keyword evidence="3 6" id="KW-0479">Metal-binding</keyword>
<dbReference type="Gene3D" id="3.40.50.720">
    <property type="entry name" value="NAD(P)-binding Rossmann-like Domain"/>
    <property type="match status" value="1"/>
</dbReference>
<dbReference type="RefSeq" id="WP_040116298.1">
    <property type="nucleotide sequence ID" value="NZ_CP006880.1"/>
</dbReference>
<evidence type="ECO:0000256" key="6">
    <source>
        <dbReference type="RuleBase" id="RU361277"/>
    </source>
</evidence>
<geneLocation type="plasmid" evidence="8 9">
    <name>pRgalR602c</name>
</geneLocation>
<keyword evidence="4 6" id="KW-0862">Zinc</keyword>
<dbReference type="PANTHER" id="PTHR43161">
    <property type="entry name" value="SORBITOL DEHYDROGENASE"/>
    <property type="match status" value="1"/>
</dbReference>
<feature type="domain" description="Enoyl reductase (ER)" evidence="7">
    <location>
        <begin position="10"/>
        <end position="352"/>
    </location>
</feature>
<dbReference type="Pfam" id="PF00107">
    <property type="entry name" value="ADH_zinc_N"/>
    <property type="match status" value="1"/>
</dbReference>
<evidence type="ECO:0000313" key="8">
    <source>
        <dbReference type="EMBL" id="AJD46293.1"/>
    </source>
</evidence>
<dbReference type="InterPro" id="IPR013149">
    <property type="entry name" value="ADH-like_C"/>
</dbReference>
<dbReference type="InterPro" id="IPR002328">
    <property type="entry name" value="ADH_Zn_CS"/>
</dbReference>
<dbReference type="InterPro" id="IPR013154">
    <property type="entry name" value="ADH-like_N"/>
</dbReference>
<evidence type="ECO:0000256" key="2">
    <source>
        <dbReference type="ARBA" id="ARBA00008072"/>
    </source>
</evidence>
<dbReference type="GO" id="GO:0008270">
    <property type="term" value="F:zinc ion binding"/>
    <property type="evidence" value="ECO:0007669"/>
    <property type="project" value="InterPro"/>
</dbReference>
<protein>
    <submittedName>
        <fullName evidence="8">Zn-dependent alcohol dehydrogenase GroES-like protein</fullName>
    </submittedName>
</protein>
<dbReference type="Gene3D" id="3.90.180.10">
    <property type="entry name" value="Medium-chain alcohol dehydrogenases, catalytic domain"/>
    <property type="match status" value="1"/>
</dbReference>
<gene>
    <name evidence="8" type="ORF">RGR602_PC02274</name>
</gene>
<dbReference type="GO" id="GO:0034079">
    <property type="term" value="P:butanediol biosynthetic process"/>
    <property type="evidence" value="ECO:0007669"/>
    <property type="project" value="TreeGrafter"/>
</dbReference>
<dbReference type="KEGG" id="rga:RGR602_PC02274"/>
<dbReference type="GO" id="GO:0000721">
    <property type="term" value="F:(R,R)-butanediol dehydrogenase activity"/>
    <property type="evidence" value="ECO:0007669"/>
    <property type="project" value="TreeGrafter"/>
</dbReference>
<dbReference type="PANTHER" id="PTHR43161:SF23">
    <property type="entry name" value="(R,R)-BUTANEDIOL DEHYDROGENASE-RELATED"/>
    <property type="match status" value="1"/>
</dbReference>
<comment type="similarity">
    <text evidence="2 6">Belongs to the zinc-containing alcohol dehydrogenase family.</text>
</comment>
<accession>A0A0B4XI77</accession>
<evidence type="ECO:0000256" key="3">
    <source>
        <dbReference type="ARBA" id="ARBA00022723"/>
    </source>
</evidence>
<dbReference type="AlphaFoldDB" id="A0A0B4XI77"/>
<dbReference type="Proteomes" id="UP000031368">
    <property type="component" value="Plasmid pRgalR602c"/>
</dbReference>
<proteinExistence type="inferred from homology"/>
<dbReference type="InterPro" id="IPR020843">
    <property type="entry name" value="ER"/>
</dbReference>
<evidence type="ECO:0000256" key="4">
    <source>
        <dbReference type="ARBA" id="ARBA00022833"/>
    </source>
</evidence>
<sequence>MKAARFYAKGDVRVEDIDKPMALQPDEVLVRNKFCGICGTDLHEFADGPHFISDVPNAFSGASIPAILGHELSGEIEAVGADVKHLRPGDRVAIQPHMGPADGYFGVRGLHFLGTRGAATGLTWNWGGFADYAVMKAYATVKMPDGLSYEQGAMVEPAAVAVTAIDRSGLEPGGAILITGGGPIGALAVMAAHVAGAGKIVVSEPNATRRERIENLGITVVTVDPTAVSLGQFARDNTFEGLGFDAAIECAGNPRAITDCIKAVRPQATVVLIGLTNAKVEFTPFDLITRDIRLQGSLCYPTTLWPRIYSMIESGRLPVERLIDETISVDDIIEKGFQPLLDPSGIKMKILVQLNA</sequence>
<dbReference type="SUPFAM" id="SSF51735">
    <property type="entry name" value="NAD(P)-binding Rossmann-fold domains"/>
    <property type="match status" value="1"/>
</dbReference>
<dbReference type="InterPro" id="IPR036291">
    <property type="entry name" value="NAD(P)-bd_dom_sf"/>
</dbReference>
<evidence type="ECO:0000256" key="1">
    <source>
        <dbReference type="ARBA" id="ARBA00001947"/>
    </source>
</evidence>
<dbReference type="SMART" id="SM00829">
    <property type="entry name" value="PKS_ER"/>
    <property type="match status" value="1"/>
</dbReference>
<reference evidence="8 9" key="1">
    <citation type="submission" date="2013-11" db="EMBL/GenBank/DDBJ databases">
        <title>Complete genome sequence of Rhizobium gallicum bv. gallicum R602.</title>
        <authorList>
            <person name="Bustos P."/>
            <person name="Santamaria R.I."/>
            <person name="Lozano L."/>
            <person name="Acosta J.L."/>
            <person name="Ormeno-Orrillo E."/>
            <person name="Rogel M.A."/>
            <person name="Romero D."/>
            <person name="Cevallos M.A."/>
            <person name="Martinez-Romero E."/>
            <person name="Gonzalez V."/>
        </authorList>
    </citation>
    <scope>NUCLEOTIDE SEQUENCE [LARGE SCALE GENOMIC DNA]</scope>
    <source>
        <strain evidence="8 9">R602</strain>
        <plasmid evidence="8 9">pRgalR602c</plasmid>
    </source>
</reference>
<comment type="cofactor">
    <cofactor evidence="1 6">
        <name>Zn(2+)</name>
        <dbReference type="ChEBI" id="CHEBI:29105"/>
    </cofactor>
</comment>
<organism evidence="8 9">
    <name type="scientific">Rhizobium gallicum bv. gallicum R602sp</name>
    <dbReference type="NCBI Taxonomy" id="1041138"/>
    <lineage>
        <taxon>Bacteria</taxon>
        <taxon>Pseudomonadati</taxon>
        <taxon>Pseudomonadota</taxon>
        <taxon>Alphaproteobacteria</taxon>
        <taxon>Hyphomicrobiales</taxon>
        <taxon>Rhizobiaceae</taxon>
        <taxon>Rhizobium/Agrobacterium group</taxon>
        <taxon>Rhizobium</taxon>
    </lineage>
</organism>
<dbReference type="GO" id="GO:0005737">
    <property type="term" value="C:cytoplasm"/>
    <property type="evidence" value="ECO:0007669"/>
    <property type="project" value="TreeGrafter"/>
</dbReference>
<keyword evidence="8" id="KW-0614">Plasmid</keyword>
<dbReference type="InterPro" id="IPR011032">
    <property type="entry name" value="GroES-like_sf"/>
</dbReference>
<dbReference type="PROSITE" id="PS00059">
    <property type="entry name" value="ADH_ZINC"/>
    <property type="match status" value="1"/>
</dbReference>
<dbReference type="HOGENOM" id="CLU_026673_11_0_5"/>
<dbReference type="EMBL" id="CP006880">
    <property type="protein sequence ID" value="AJD46293.1"/>
    <property type="molecule type" value="Genomic_DNA"/>
</dbReference>